<dbReference type="PROSITE" id="PS00070">
    <property type="entry name" value="ALDEHYDE_DEHYDR_CYS"/>
    <property type="match status" value="1"/>
</dbReference>
<dbReference type="InterPro" id="IPR016160">
    <property type="entry name" value="Ald_DH_CS_CYS"/>
</dbReference>
<feature type="domain" description="Aldehyde dehydrogenase" evidence="7">
    <location>
        <begin position="13"/>
        <end position="481"/>
    </location>
</feature>
<organism evidence="8 9">
    <name type="scientific">Nocardiopsis suaedae</name>
    <dbReference type="NCBI Taxonomy" id="3018444"/>
    <lineage>
        <taxon>Bacteria</taxon>
        <taxon>Bacillati</taxon>
        <taxon>Actinomycetota</taxon>
        <taxon>Actinomycetes</taxon>
        <taxon>Streptosporangiales</taxon>
        <taxon>Nocardiopsidaceae</taxon>
        <taxon>Nocardiopsis</taxon>
    </lineage>
</organism>
<comment type="caution">
    <text evidence="8">The sequence shown here is derived from an EMBL/GenBank/DDBJ whole genome shotgun (WGS) entry which is preliminary data.</text>
</comment>
<keyword evidence="2 6" id="KW-0560">Oxidoreductase</keyword>
<evidence type="ECO:0000256" key="1">
    <source>
        <dbReference type="ARBA" id="ARBA00009986"/>
    </source>
</evidence>
<dbReference type="SUPFAM" id="SSF53720">
    <property type="entry name" value="ALDH-like"/>
    <property type="match status" value="1"/>
</dbReference>
<evidence type="ECO:0000313" key="8">
    <source>
        <dbReference type="EMBL" id="MDA2807216.1"/>
    </source>
</evidence>
<proteinExistence type="inferred from homology"/>
<dbReference type="Proteomes" id="UP001165685">
    <property type="component" value="Unassembled WGS sequence"/>
</dbReference>
<evidence type="ECO:0000256" key="4">
    <source>
        <dbReference type="ARBA" id="ARBA00049194"/>
    </source>
</evidence>
<dbReference type="Pfam" id="PF00171">
    <property type="entry name" value="Aldedh"/>
    <property type="match status" value="1"/>
</dbReference>
<feature type="active site" evidence="5">
    <location>
        <position position="250"/>
    </location>
</feature>
<evidence type="ECO:0000256" key="2">
    <source>
        <dbReference type="ARBA" id="ARBA00023002"/>
    </source>
</evidence>
<protein>
    <recommendedName>
        <fullName evidence="3">aldehyde dehydrogenase (NAD(+))</fullName>
        <ecNumber evidence="3">1.2.1.3</ecNumber>
    </recommendedName>
</protein>
<dbReference type="EMBL" id="JAQFWP010000049">
    <property type="protein sequence ID" value="MDA2807216.1"/>
    <property type="molecule type" value="Genomic_DNA"/>
</dbReference>
<dbReference type="PANTHER" id="PTHR42804">
    <property type="entry name" value="ALDEHYDE DEHYDROGENASE"/>
    <property type="match status" value="1"/>
</dbReference>
<dbReference type="InterPro" id="IPR015590">
    <property type="entry name" value="Aldehyde_DH_dom"/>
</dbReference>
<evidence type="ECO:0000259" key="7">
    <source>
        <dbReference type="Pfam" id="PF00171"/>
    </source>
</evidence>
<evidence type="ECO:0000256" key="5">
    <source>
        <dbReference type="PROSITE-ProRule" id="PRU10007"/>
    </source>
</evidence>
<reference evidence="8" key="1">
    <citation type="submission" date="2023-01" db="EMBL/GenBank/DDBJ databases">
        <title>Draft genome sequence of Nocardiopsis sp. LSu2-4 isolated from halophytes.</title>
        <authorList>
            <person name="Duangmal K."/>
            <person name="Chantavorakit T."/>
        </authorList>
    </citation>
    <scope>NUCLEOTIDE SEQUENCE</scope>
    <source>
        <strain evidence="8">LSu2-4</strain>
    </source>
</reference>
<dbReference type="CDD" id="cd07139">
    <property type="entry name" value="ALDH_AldA-Rv0768"/>
    <property type="match status" value="1"/>
</dbReference>
<dbReference type="PANTHER" id="PTHR42804:SF1">
    <property type="entry name" value="ALDEHYDE DEHYDROGENASE-RELATED"/>
    <property type="match status" value="1"/>
</dbReference>
<sequence>MRTHDRLYIGGEWTAPAGGGVLEVASPHDGTAVGSAPEGTPADIVLAVDAARRAADSGPWQRTSPAERAAALGRLAEAFGRRTGDLAALITAEMGSPLSFSQLAQAPLAHSVLEYYAGLADQVDWHQIRPGLLGPVHVEREPAGVAAAIVPWNVPQFLIAAKIAPALLAGCAVVVKPAPETPLDPYLLAEAAEEAGLPPGVLSIVAGGRETGEHLVAHPGVDHVAFTGSTAAGRRIGALCGEHLKGCSLELGGKSAAVLLDDADLDAYLAMLPLTALLNNGEACIAQARVLAPRSRYEEVVEAISEKAAALRVGDPSDPATEVGPLVSERQRERVEGYIALGLKEGARITTGGGRPKGEGRDRGFYVEPTVFADARNDMRIAREEIFGPVVVVVPYDGEGPEGDEEAVRLADDSEYGLAGSVWTSDPERGLAVARRVRAGTFGVNAYNIDVNTPFGGRKASGVGSEFGPEGLDEYLRWKSVPTLG</sequence>
<name>A0ABT4TS43_9ACTN</name>
<comment type="similarity">
    <text evidence="1 6">Belongs to the aldehyde dehydrogenase family.</text>
</comment>
<evidence type="ECO:0000313" key="9">
    <source>
        <dbReference type="Proteomes" id="UP001165685"/>
    </source>
</evidence>
<dbReference type="InterPro" id="IPR016163">
    <property type="entry name" value="Ald_DH_C"/>
</dbReference>
<evidence type="ECO:0000256" key="3">
    <source>
        <dbReference type="ARBA" id="ARBA00024226"/>
    </source>
</evidence>
<dbReference type="InterPro" id="IPR016162">
    <property type="entry name" value="Ald_DH_N"/>
</dbReference>
<accession>A0ABT4TS43</accession>
<dbReference type="EC" id="1.2.1.3" evidence="3"/>
<evidence type="ECO:0000256" key="6">
    <source>
        <dbReference type="RuleBase" id="RU003345"/>
    </source>
</evidence>
<dbReference type="InterPro" id="IPR029510">
    <property type="entry name" value="Ald_DH_CS_GLU"/>
</dbReference>
<dbReference type="InterPro" id="IPR016161">
    <property type="entry name" value="Ald_DH/histidinol_DH"/>
</dbReference>
<keyword evidence="9" id="KW-1185">Reference proteome</keyword>
<dbReference type="PROSITE" id="PS00687">
    <property type="entry name" value="ALDEHYDE_DEHYDR_GLU"/>
    <property type="match status" value="1"/>
</dbReference>
<dbReference type="Gene3D" id="3.40.605.10">
    <property type="entry name" value="Aldehyde Dehydrogenase, Chain A, domain 1"/>
    <property type="match status" value="1"/>
</dbReference>
<dbReference type="Gene3D" id="3.40.309.10">
    <property type="entry name" value="Aldehyde Dehydrogenase, Chain A, domain 2"/>
    <property type="match status" value="1"/>
</dbReference>
<comment type="catalytic activity">
    <reaction evidence="4">
        <text>an aldehyde + NAD(+) + H2O = a carboxylate + NADH + 2 H(+)</text>
        <dbReference type="Rhea" id="RHEA:16185"/>
        <dbReference type="ChEBI" id="CHEBI:15377"/>
        <dbReference type="ChEBI" id="CHEBI:15378"/>
        <dbReference type="ChEBI" id="CHEBI:17478"/>
        <dbReference type="ChEBI" id="CHEBI:29067"/>
        <dbReference type="ChEBI" id="CHEBI:57540"/>
        <dbReference type="ChEBI" id="CHEBI:57945"/>
        <dbReference type="EC" id="1.2.1.3"/>
    </reaction>
</comment>
<gene>
    <name evidence="8" type="ORF">O4U47_22105</name>
</gene>
<dbReference type="RefSeq" id="WP_270679845.1">
    <property type="nucleotide sequence ID" value="NZ_JAQFWP010000049.1"/>
</dbReference>